<reference evidence="2" key="1">
    <citation type="submission" date="2025-08" db="UniProtKB">
        <authorList>
            <consortium name="Ensembl"/>
        </authorList>
    </citation>
    <scope>IDENTIFICATION</scope>
</reference>
<accession>A0A8C2B7V8</accession>
<dbReference type="PANTHER" id="PTHR47595">
    <property type="entry name" value="HEAT SHOCK 70 KDA PROTEIN 14"/>
    <property type="match status" value="1"/>
</dbReference>
<name>A0A8C2B7V8_CYPCA</name>
<evidence type="ECO:0000259" key="1">
    <source>
        <dbReference type="Pfam" id="PF13837"/>
    </source>
</evidence>
<evidence type="ECO:0000313" key="2">
    <source>
        <dbReference type="Ensembl" id="ENSCCRP00015116233.1"/>
    </source>
</evidence>
<dbReference type="Pfam" id="PF13837">
    <property type="entry name" value="Myb_DNA-bind_4"/>
    <property type="match status" value="1"/>
</dbReference>
<evidence type="ECO:0000313" key="3">
    <source>
        <dbReference type="Proteomes" id="UP000694700"/>
    </source>
</evidence>
<protein>
    <recommendedName>
        <fullName evidence="1">Myb/SANT-like DNA-binding domain-containing protein</fullName>
    </recommendedName>
</protein>
<dbReference type="InterPro" id="IPR044822">
    <property type="entry name" value="Myb_DNA-bind_4"/>
</dbReference>
<dbReference type="Proteomes" id="UP000694700">
    <property type="component" value="Unplaced"/>
</dbReference>
<dbReference type="Ensembl" id="ENSCCRT00015119910.1">
    <property type="protein sequence ID" value="ENSCCRP00015116233.1"/>
    <property type="gene ID" value="ENSCCRG00015045905.1"/>
</dbReference>
<feature type="domain" description="Myb/SANT-like DNA-binding" evidence="1">
    <location>
        <begin position="8"/>
        <end position="80"/>
    </location>
</feature>
<dbReference type="Gene3D" id="1.10.10.60">
    <property type="entry name" value="Homeodomain-like"/>
    <property type="match status" value="1"/>
</dbReference>
<dbReference type="PANTHER" id="PTHR47595:SF1">
    <property type="entry name" value="MYB_SANT-LIKE DNA-BINDING DOMAIN-CONTAINING PROTEIN"/>
    <property type="match status" value="1"/>
</dbReference>
<proteinExistence type="predicted"/>
<organism evidence="2 3">
    <name type="scientific">Cyprinus carpio</name>
    <name type="common">Common carp</name>
    <dbReference type="NCBI Taxonomy" id="7962"/>
    <lineage>
        <taxon>Eukaryota</taxon>
        <taxon>Metazoa</taxon>
        <taxon>Chordata</taxon>
        <taxon>Craniata</taxon>
        <taxon>Vertebrata</taxon>
        <taxon>Euteleostomi</taxon>
        <taxon>Actinopterygii</taxon>
        <taxon>Neopterygii</taxon>
        <taxon>Teleostei</taxon>
        <taxon>Ostariophysi</taxon>
        <taxon>Cypriniformes</taxon>
        <taxon>Cyprinidae</taxon>
        <taxon>Cyprininae</taxon>
        <taxon>Cyprinus</taxon>
    </lineage>
</organism>
<dbReference type="AlphaFoldDB" id="A0A8C2B7V8"/>
<sequence>MEEDSAGQWSMAEVTCLLTLWGEESVQDKIKVSYRNKSVFKDISAAMSEQGYRHSWLQRKVKSLKSKYKEVKDHNNKSGHGILGDYFQHNIKKMFFEQQIRILECFLKDHVTGVMMLKIQL</sequence>